<dbReference type="CDD" id="cd00882">
    <property type="entry name" value="Ras_like_GTPase"/>
    <property type="match status" value="1"/>
</dbReference>
<evidence type="ECO:0000256" key="1">
    <source>
        <dbReference type="SAM" id="Coils"/>
    </source>
</evidence>
<dbReference type="AlphaFoldDB" id="A0A9W8SDF2"/>
<feature type="domain" description="G" evidence="2">
    <location>
        <begin position="35"/>
        <end position="91"/>
    </location>
</feature>
<protein>
    <recommendedName>
        <fullName evidence="2">G domain-containing protein</fullName>
    </recommendedName>
</protein>
<sequence length="434" mass="48440">MDDPSLGADALVDQAESVRAFLGLTQPQPTDRFFLVTGMTGSGKSTFVSMCTGQDAHISHGLCSCTKTINVFPYADGRQRIYLVDTPGFNDTTRSDVDTLKILATYLGASYANGVRIHGIIMLYPISNNRMSGSSLRSLALLKSICGFTSYHNLGIVTTMWPQSPDSAEKASLSDREAELMTTQDFFGNLISQGARLFRHYEEGHRNVASQAASAQRIVRYLNRQLDSHVPSVLQLQREIVDEKKTLGQTVAGIAAANYLHQARQEHQQRLKDLRAEMTNALVESDKEYAFQLRELKIELKNKLHKTEIDSQALTKTMAHFHEAETEALQQRIVHLSQKFEAEVKTKEQELQELRYSYNKLQQEVARLSQQPQQQQTVTRRTIRHGQAIKSALRKAHKAREEQRKFQTYAGDVVNGLTNGLTAGAASGGIAALE</sequence>
<dbReference type="Proteomes" id="UP001152049">
    <property type="component" value="Unassembled WGS sequence"/>
</dbReference>
<gene>
    <name evidence="3" type="ORF">NW762_001513</name>
</gene>
<dbReference type="GO" id="GO:0005525">
    <property type="term" value="F:GTP binding"/>
    <property type="evidence" value="ECO:0007669"/>
    <property type="project" value="InterPro"/>
</dbReference>
<name>A0A9W8SDF2_9HYPO</name>
<evidence type="ECO:0000313" key="4">
    <source>
        <dbReference type="Proteomes" id="UP001152049"/>
    </source>
</evidence>
<comment type="caution">
    <text evidence="3">The sequence shown here is derived from an EMBL/GenBank/DDBJ whole genome shotgun (WGS) entry which is preliminary data.</text>
</comment>
<keyword evidence="1" id="KW-0175">Coiled coil</keyword>
<keyword evidence="4" id="KW-1185">Reference proteome</keyword>
<feature type="coiled-coil region" evidence="1">
    <location>
        <begin position="337"/>
        <end position="371"/>
    </location>
</feature>
<evidence type="ECO:0000313" key="3">
    <source>
        <dbReference type="EMBL" id="KAJ4269844.1"/>
    </source>
</evidence>
<dbReference type="Pfam" id="PF01926">
    <property type="entry name" value="MMR_HSR1"/>
    <property type="match status" value="1"/>
</dbReference>
<dbReference type="OrthoDB" id="8954335at2759"/>
<organism evidence="3 4">
    <name type="scientific">Fusarium torreyae</name>
    <dbReference type="NCBI Taxonomy" id="1237075"/>
    <lineage>
        <taxon>Eukaryota</taxon>
        <taxon>Fungi</taxon>
        <taxon>Dikarya</taxon>
        <taxon>Ascomycota</taxon>
        <taxon>Pezizomycotina</taxon>
        <taxon>Sordariomycetes</taxon>
        <taxon>Hypocreomycetidae</taxon>
        <taxon>Hypocreales</taxon>
        <taxon>Nectriaceae</taxon>
        <taxon>Fusarium</taxon>
    </lineage>
</organism>
<accession>A0A9W8SDF2</accession>
<dbReference type="Gene3D" id="3.40.50.300">
    <property type="entry name" value="P-loop containing nucleotide triphosphate hydrolases"/>
    <property type="match status" value="1"/>
</dbReference>
<dbReference type="EMBL" id="JAOQAZ010000002">
    <property type="protein sequence ID" value="KAJ4269844.1"/>
    <property type="molecule type" value="Genomic_DNA"/>
</dbReference>
<dbReference type="InterPro" id="IPR006073">
    <property type="entry name" value="GTP-bd"/>
</dbReference>
<evidence type="ECO:0000259" key="2">
    <source>
        <dbReference type="Pfam" id="PF01926"/>
    </source>
</evidence>
<reference evidence="3" key="1">
    <citation type="submission" date="2022-09" db="EMBL/GenBank/DDBJ databases">
        <title>Fusarium specimens isolated from Avocado Roots.</title>
        <authorList>
            <person name="Stajich J."/>
            <person name="Roper C."/>
            <person name="Heimlech-Rivalta G."/>
        </authorList>
    </citation>
    <scope>NUCLEOTIDE SEQUENCE</scope>
    <source>
        <strain evidence="3">CF00136</strain>
    </source>
</reference>
<dbReference type="SUPFAM" id="SSF52540">
    <property type="entry name" value="P-loop containing nucleoside triphosphate hydrolases"/>
    <property type="match status" value="1"/>
</dbReference>
<proteinExistence type="predicted"/>
<dbReference type="InterPro" id="IPR027417">
    <property type="entry name" value="P-loop_NTPase"/>
</dbReference>
<feature type="coiled-coil region" evidence="1">
    <location>
        <begin position="257"/>
        <end position="284"/>
    </location>
</feature>